<dbReference type="OrthoDB" id="5516776at2"/>
<dbReference type="InterPro" id="IPR012652">
    <property type="entry name" value="ThiW"/>
</dbReference>
<feature type="transmembrane region" description="Helical" evidence="1">
    <location>
        <begin position="96"/>
        <end position="123"/>
    </location>
</feature>
<keyword evidence="1" id="KW-0472">Membrane</keyword>
<dbReference type="AlphaFoldDB" id="A0A1G9S573"/>
<proteinExistence type="predicted"/>
<feature type="transmembrane region" description="Helical" evidence="1">
    <location>
        <begin position="73"/>
        <end position="90"/>
    </location>
</feature>
<feature type="transmembrane region" description="Helical" evidence="1">
    <location>
        <begin position="39"/>
        <end position="61"/>
    </location>
</feature>
<dbReference type="RefSeq" id="WP_091648073.1">
    <property type="nucleotide sequence ID" value="NZ_FNHQ01000004.1"/>
</dbReference>
<protein>
    <submittedName>
        <fullName evidence="2">Energy coupling factor transporter S component ThiW</fullName>
    </submittedName>
</protein>
<evidence type="ECO:0000256" key="1">
    <source>
        <dbReference type="SAM" id="Phobius"/>
    </source>
</evidence>
<dbReference type="Gene3D" id="1.10.1760.20">
    <property type="match status" value="1"/>
</dbReference>
<organism evidence="2 3">
    <name type="scientific">Megasphaera paucivorans</name>
    <dbReference type="NCBI Taxonomy" id="349095"/>
    <lineage>
        <taxon>Bacteria</taxon>
        <taxon>Bacillati</taxon>
        <taxon>Bacillota</taxon>
        <taxon>Negativicutes</taxon>
        <taxon>Veillonellales</taxon>
        <taxon>Veillonellaceae</taxon>
        <taxon>Megasphaera</taxon>
    </lineage>
</organism>
<feature type="transmembrane region" description="Helical" evidence="1">
    <location>
        <begin position="9"/>
        <end position="27"/>
    </location>
</feature>
<reference evidence="2 3" key="1">
    <citation type="submission" date="2016-10" db="EMBL/GenBank/DDBJ databases">
        <authorList>
            <person name="de Groot N.N."/>
        </authorList>
    </citation>
    <scope>NUCLEOTIDE SEQUENCE [LARGE SCALE GENOMIC DNA]</scope>
    <source>
        <strain evidence="2 3">DSM 16981</strain>
    </source>
</reference>
<keyword evidence="3" id="KW-1185">Reference proteome</keyword>
<dbReference type="Pfam" id="PF09512">
    <property type="entry name" value="ThiW"/>
    <property type="match status" value="1"/>
</dbReference>
<dbReference type="PIRSF" id="PIRSF024534">
    <property type="entry name" value="ThiW"/>
    <property type="match status" value="1"/>
</dbReference>
<evidence type="ECO:0000313" key="3">
    <source>
        <dbReference type="Proteomes" id="UP000199309"/>
    </source>
</evidence>
<dbReference type="NCBIfam" id="TIGR02359">
    <property type="entry name" value="thiW"/>
    <property type="match status" value="1"/>
</dbReference>
<dbReference type="STRING" id="349095.SAMN05660299_00635"/>
<feature type="transmembrane region" description="Helical" evidence="1">
    <location>
        <begin position="130"/>
        <end position="152"/>
    </location>
</feature>
<evidence type="ECO:0000313" key="2">
    <source>
        <dbReference type="EMBL" id="SDM30541.1"/>
    </source>
</evidence>
<keyword evidence="1" id="KW-0812">Transmembrane</keyword>
<dbReference type="Proteomes" id="UP000199309">
    <property type="component" value="Unassembled WGS sequence"/>
</dbReference>
<sequence>MEQNDLRKLTLTAIFIAIGVLLAPFSIPLGAAKAFPVQHMINVLLAIMLGWRYSLTGAFCISSIRIAMGMGTILAYPGSMIGAVLSGILYKKTGSVWGAVVGEVFGTGILGGLISYPIAAFILDSQAAAFFFFVLAFLPNTMLGAALGALIYKFLPVQQVMHRIIK</sequence>
<gene>
    <name evidence="2" type="ORF">SAMN05660299_00635</name>
</gene>
<dbReference type="EMBL" id="FNHQ01000004">
    <property type="protein sequence ID" value="SDM30541.1"/>
    <property type="molecule type" value="Genomic_DNA"/>
</dbReference>
<keyword evidence="1" id="KW-1133">Transmembrane helix</keyword>
<name>A0A1G9S573_9FIRM</name>
<accession>A0A1G9S573</accession>